<accession>A0A1Y5HSN5</accession>
<reference evidence="4" key="1">
    <citation type="journal article" date="2017" name="Proc. Natl. Acad. Sci. U.S.A.">
        <title>Simulation of Deepwater Horizon oil plume reveals substrate specialization within a complex community of hydrocarbon degraders.</title>
        <authorList>
            <person name="Hu P."/>
            <person name="Dubinsky E.A."/>
            <person name="Probst A.J."/>
            <person name="Wang J."/>
            <person name="Sieber C.M.K."/>
            <person name="Tom L.M."/>
            <person name="Gardinali P."/>
            <person name="Banfield J.F."/>
            <person name="Atlas R.M."/>
            <person name="Andersen G.L."/>
        </authorList>
    </citation>
    <scope>NUCLEOTIDE SEQUENCE [LARGE SCALE GENOMIC DNA]</scope>
</reference>
<dbReference type="InterPro" id="IPR037524">
    <property type="entry name" value="PA14/GLEYA"/>
</dbReference>
<dbReference type="Pfam" id="PF07691">
    <property type="entry name" value="PA14"/>
    <property type="match status" value="1"/>
</dbReference>
<organism evidence="3 4">
    <name type="scientific">Oleispira antarctica</name>
    <dbReference type="NCBI Taxonomy" id="188908"/>
    <lineage>
        <taxon>Bacteria</taxon>
        <taxon>Pseudomonadati</taxon>
        <taxon>Pseudomonadota</taxon>
        <taxon>Gammaproteobacteria</taxon>
        <taxon>Oceanospirillales</taxon>
        <taxon>Oceanospirillaceae</taxon>
        <taxon>Oleispira</taxon>
    </lineage>
</organism>
<dbReference type="InterPro" id="IPR011658">
    <property type="entry name" value="PA14_dom"/>
</dbReference>
<comment type="caution">
    <text evidence="3">The sequence shown here is derived from an EMBL/GenBank/DDBJ whole genome shotgun (WGS) entry which is preliminary data.</text>
</comment>
<dbReference type="Proteomes" id="UP000227088">
    <property type="component" value="Unassembled WGS sequence"/>
</dbReference>
<keyword evidence="1" id="KW-0732">Signal</keyword>
<dbReference type="Pfam" id="PF10102">
    <property type="entry name" value="DUF2341"/>
    <property type="match status" value="1"/>
</dbReference>
<proteinExistence type="predicted"/>
<dbReference type="Gene3D" id="3.90.182.10">
    <property type="entry name" value="Toxin - Anthrax Protective Antigen,domain 1"/>
    <property type="match status" value="1"/>
</dbReference>
<evidence type="ECO:0000256" key="1">
    <source>
        <dbReference type="SAM" id="SignalP"/>
    </source>
</evidence>
<feature type="signal peptide" evidence="1">
    <location>
        <begin position="1"/>
        <end position="20"/>
    </location>
</feature>
<dbReference type="SUPFAM" id="SSF56988">
    <property type="entry name" value="Anthrax protective antigen"/>
    <property type="match status" value="1"/>
</dbReference>
<feature type="domain" description="PA14" evidence="2">
    <location>
        <begin position="476"/>
        <end position="634"/>
    </location>
</feature>
<dbReference type="NCBIfam" id="NF038118">
    <property type="entry name" value="PEP_CTERM_CCXG"/>
    <property type="match status" value="1"/>
</dbReference>
<dbReference type="AlphaFoldDB" id="A0A1Y5HSN5"/>
<gene>
    <name evidence="3" type="ORF">A9R00_06590</name>
</gene>
<evidence type="ECO:0000313" key="4">
    <source>
        <dbReference type="Proteomes" id="UP000227088"/>
    </source>
</evidence>
<evidence type="ECO:0000259" key="2">
    <source>
        <dbReference type="PROSITE" id="PS51820"/>
    </source>
</evidence>
<dbReference type="InterPro" id="IPR018765">
    <property type="entry name" value="DUF2341"/>
</dbReference>
<name>A0A1Y5HSN5_OLEAN</name>
<dbReference type="PROSITE" id="PS51820">
    <property type="entry name" value="PA14"/>
    <property type="match status" value="1"/>
</dbReference>
<dbReference type="EMBL" id="MABE01000368">
    <property type="protein sequence ID" value="OUS40328.1"/>
    <property type="molecule type" value="Genomic_DNA"/>
</dbReference>
<feature type="chain" id="PRO_5012825342" description="PA14 domain-containing protein" evidence="1">
    <location>
        <begin position="21"/>
        <end position="795"/>
    </location>
</feature>
<protein>
    <recommendedName>
        <fullName evidence="2">PA14 domain-containing protein</fullName>
    </recommendedName>
</protein>
<evidence type="ECO:0000313" key="3">
    <source>
        <dbReference type="EMBL" id="OUS40328.1"/>
    </source>
</evidence>
<sequence length="795" mass="87715">MLRYSLLLFTSLILSLPTWARDSCEWPFRTQLDISGNTPADYQVKIVIDSNDLSPDYVWSQDGHDLRISDQNDFSTAEPVSVLSFWIESWDAAAESATIWIKTPEISSSLRLYLFYGNDYASPQANTPQTFTEPGIKFHTRGMSRFTNPRNLSQARSFFDSANDNDSNHGCTHITDFTGITNKAQFSNSDNFAAFSESYFYADVAGIWQFRYGADFGRGGGLYVNNTALDEQWTDNLWWANNWGTWTGTGSSNDNQILRGSIYLAQGYHKLEVLGFEDCCDGGITVQFKRPTRPPEYSEGWETFSTSSIQIHSRSCPVAEPTYRFRRHNVCEIDLAFDNNSNNYPEAWLLNSSKQATFAVTNANRDEDSIPPTRIAFTLSEGIELASSSGTNWACSIISTSGSEQEIDCLYSAIIAKGNNNSALLNLDITAVQPPQVNGTLSAVIYPRQFDNRLNNNSHSNTLPIWQLEPASPTTCSSSGVFTRFYNSQDYSDTLVDNNAEFDQWQTDLAITSKLDGQTILSQINYNSGNPFNLSNSETYFTILEANITIAEDGFYGFAVDGDDAVELKINDTVVSAWYGGHGASGSPNNEGTIGLAKGQHRLTYRHQEYTGQDSFYAYWREPNKNISIVPASAFFHCQGNADIQLSMAIEIQDSPAIPGANDKAIPGAVLRYTLTGENKSVISSSPDSVVISQTISENLSLFVNSLNLGIPTSSAVAFIDSSGIESSGLSYGILSYSNDDGASFNYSPVADTDGYDNNVTDFQLTLDGSMLPKDTSISPNTIPSFNLIYQVKVQ</sequence>